<organism evidence="5 6">
    <name type="scientific">Sulfurifustis variabilis</name>
    <dbReference type="NCBI Taxonomy" id="1675686"/>
    <lineage>
        <taxon>Bacteria</taxon>
        <taxon>Pseudomonadati</taxon>
        <taxon>Pseudomonadota</taxon>
        <taxon>Gammaproteobacteria</taxon>
        <taxon>Acidiferrobacterales</taxon>
        <taxon>Acidiferrobacteraceae</taxon>
        <taxon>Sulfurifustis</taxon>
    </lineage>
</organism>
<dbReference type="RefSeq" id="WP_096462017.1">
    <property type="nucleotide sequence ID" value="NZ_AP014936.1"/>
</dbReference>
<dbReference type="AlphaFoldDB" id="A0A1B4V7Y5"/>
<dbReference type="Pfam" id="PF10502">
    <property type="entry name" value="Peptidase_S26"/>
    <property type="match status" value="1"/>
</dbReference>
<sequence>MSPRNWFASRRRFLIKAALITVALLGATAWFRTHYRIGIATQASTCLPGWRVFLVDLGDRAPKRGGIYAFAARGIVVKIGGHTFFTDGTLIAKEVAGLPGDEVEVTRERTTVNGAAVGEGLALARTLGRQASAFARSEHVPDGHYFFMGRSHDSYDGRYWGYVAADQIVGRAMKLL</sequence>
<evidence type="ECO:0000313" key="5">
    <source>
        <dbReference type="EMBL" id="BAU49633.1"/>
    </source>
</evidence>
<evidence type="ECO:0000313" key="6">
    <source>
        <dbReference type="Proteomes" id="UP000218899"/>
    </source>
</evidence>
<dbReference type="SUPFAM" id="SSF51306">
    <property type="entry name" value="LexA/Signal peptidase"/>
    <property type="match status" value="1"/>
</dbReference>
<dbReference type="GO" id="GO:0006465">
    <property type="term" value="P:signal peptide processing"/>
    <property type="evidence" value="ECO:0007669"/>
    <property type="project" value="InterPro"/>
</dbReference>
<accession>A0A1B4V7Y5</accession>
<dbReference type="InterPro" id="IPR019533">
    <property type="entry name" value="Peptidase_S26"/>
</dbReference>
<dbReference type="KEGG" id="sva:SVA_3085"/>
<keyword evidence="3" id="KW-0378">Hydrolase</keyword>
<keyword evidence="6" id="KW-1185">Reference proteome</keyword>
<dbReference type="PROSITE" id="PS51318">
    <property type="entry name" value="TAT"/>
    <property type="match status" value="1"/>
</dbReference>
<dbReference type="InterPro" id="IPR036286">
    <property type="entry name" value="LexA/Signal_pep-like_sf"/>
</dbReference>
<dbReference type="GO" id="GO:0004252">
    <property type="term" value="F:serine-type endopeptidase activity"/>
    <property type="evidence" value="ECO:0007669"/>
    <property type="project" value="InterPro"/>
</dbReference>
<evidence type="ECO:0000256" key="2">
    <source>
        <dbReference type="ARBA" id="ARBA00019232"/>
    </source>
</evidence>
<reference evidence="5 6" key="1">
    <citation type="submission" date="2015-08" db="EMBL/GenBank/DDBJ databases">
        <title>Complete genome sequence of Sulfurifustis variabilis.</title>
        <authorList>
            <person name="Miura A."/>
            <person name="Kojima H."/>
            <person name="Fukui M."/>
        </authorList>
    </citation>
    <scope>NUCLEOTIDE SEQUENCE [LARGE SCALE GENOMIC DNA]</scope>
    <source>
        <strain evidence="6">skN76</strain>
    </source>
</reference>
<gene>
    <name evidence="5" type="ORF">SVA_3085</name>
</gene>
<comment type="similarity">
    <text evidence="1 3">Belongs to the peptidase S26 family.</text>
</comment>
<dbReference type="InterPro" id="IPR006311">
    <property type="entry name" value="TAT_signal"/>
</dbReference>
<proteinExistence type="inferred from homology"/>
<dbReference type="NCBIfam" id="TIGR02227">
    <property type="entry name" value="sigpep_I_bact"/>
    <property type="match status" value="1"/>
</dbReference>
<name>A0A1B4V7Y5_9GAMM</name>
<dbReference type="OrthoDB" id="5360818at2"/>
<comment type="subcellular location">
    <subcellularLocation>
        <location evidence="3">Membrane</location>
        <topology evidence="3">Multi-pass membrane protein</topology>
    </subcellularLocation>
</comment>
<evidence type="ECO:0000256" key="1">
    <source>
        <dbReference type="ARBA" id="ARBA00009370"/>
    </source>
</evidence>
<dbReference type="Proteomes" id="UP000218899">
    <property type="component" value="Chromosome"/>
</dbReference>
<dbReference type="Gene3D" id="2.10.109.10">
    <property type="entry name" value="Umud Fragment, subunit A"/>
    <property type="match status" value="1"/>
</dbReference>
<dbReference type="EMBL" id="AP014936">
    <property type="protein sequence ID" value="BAU49633.1"/>
    <property type="molecule type" value="Genomic_DNA"/>
</dbReference>
<dbReference type="PANTHER" id="PTHR43390">
    <property type="entry name" value="SIGNAL PEPTIDASE I"/>
    <property type="match status" value="1"/>
</dbReference>
<dbReference type="EC" id="3.4.21.89" evidence="3"/>
<dbReference type="GO" id="GO:0009003">
    <property type="term" value="F:signal peptidase activity"/>
    <property type="evidence" value="ECO:0007669"/>
    <property type="project" value="UniProtKB-EC"/>
</dbReference>
<evidence type="ECO:0000256" key="3">
    <source>
        <dbReference type="RuleBase" id="RU362042"/>
    </source>
</evidence>
<feature type="domain" description="Peptidase S26" evidence="4">
    <location>
        <begin position="17"/>
        <end position="173"/>
    </location>
</feature>
<dbReference type="GO" id="GO:0016020">
    <property type="term" value="C:membrane"/>
    <property type="evidence" value="ECO:0007669"/>
    <property type="project" value="UniProtKB-SubCell"/>
</dbReference>
<dbReference type="InterPro" id="IPR000223">
    <property type="entry name" value="Pept_S26A_signal_pept_1"/>
</dbReference>
<dbReference type="PANTHER" id="PTHR43390:SF1">
    <property type="entry name" value="CHLOROPLAST PROCESSING PEPTIDASE"/>
    <property type="match status" value="1"/>
</dbReference>
<keyword evidence="3" id="KW-0645">Protease</keyword>
<evidence type="ECO:0000259" key="4">
    <source>
        <dbReference type="Pfam" id="PF10502"/>
    </source>
</evidence>
<protein>
    <recommendedName>
        <fullName evidence="2 3">Signal peptidase I</fullName>
        <ecNumber evidence="3">3.4.21.89</ecNumber>
    </recommendedName>
</protein>
<comment type="catalytic activity">
    <reaction evidence="3">
        <text>Cleavage of hydrophobic, N-terminal signal or leader sequences from secreted and periplasmic proteins.</text>
        <dbReference type="EC" id="3.4.21.89"/>
    </reaction>
</comment>